<sequence length="383" mass="42075">MLRAEACTSTQPTEPLPHPIMESHTINLYVDADSPEASLLTFPLVFTSDDKGKKTLTPQFRIQFVDSDRESERDTVFITTYGFIQGLELKADESQAVGINHDRTVLTSCMLPIGSVAKQHNLQQIAQACLDLKITCKKTANNQERIVFTVVHAPQLLSSCSVVKNGVTSCAAAINVKSPEKISSNQDLDYKIVFVSLTIIPKNTVYKVPSLALKATSNHAYSVNLSAMIKIDIPETHPLAKTLTRKADGFYANVWIHFGLISAVDKSGKRMPIEKVAEKVRRLEIRLSLVDLFGPTIIFACKGIMTKTFKTFFSRKGTAAYPLGRAAPGLGKLLWSQSASIQSASIVLQGGTLEQISGFSDYAVDNTKITKEAKNSKYNPFKK</sequence>
<accession>A0A481XUY9</accession>
<feature type="domain" description="Matrix protein C-terminal Paramyxoviridae" evidence="6">
    <location>
        <begin position="206"/>
        <end position="365"/>
    </location>
</feature>
<dbReference type="GO" id="GO:0019068">
    <property type="term" value="P:virion assembly"/>
    <property type="evidence" value="ECO:0007669"/>
    <property type="project" value="InterPro"/>
</dbReference>
<dbReference type="Gene3D" id="2.70.20.50">
    <property type="entry name" value="Viral matrix protein, N-terminal domain"/>
    <property type="match status" value="1"/>
</dbReference>
<evidence type="ECO:0000259" key="5">
    <source>
        <dbReference type="Pfam" id="PF00661"/>
    </source>
</evidence>
<organism evidence="7">
    <name type="scientific">Avulavirus sp</name>
    <dbReference type="NCBI Taxonomy" id="2493083"/>
    <lineage>
        <taxon>Viruses</taxon>
        <taxon>Riboviria</taxon>
        <taxon>Orthornavirae</taxon>
        <taxon>Negarnaviricota</taxon>
        <taxon>Haploviricotina</taxon>
        <taxon>Monjiviricetes</taxon>
        <taxon>Mononegavirales</taxon>
        <taxon>Paramyxoviridae</taxon>
        <taxon>Avulavirinae</taxon>
    </lineage>
</organism>
<evidence type="ECO:0000256" key="4">
    <source>
        <dbReference type="ARBA" id="ARBA00023311"/>
    </source>
</evidence>
<dbReference type="InterPro" id="IPR042540">
    <property type="entry name" value="Matrix_N"/>
</dbReference>
<name>A0A481XUY9_9MONO</name>
<keyword evidence="4" id="KW-0468">Viral matrix protein</keyword>
<evidence type="ECO:0000313" key="7">
    <source>
        <dbReference type="EMBL" id="QBK47351.1"/>
    </source>
</evidence>
<dbReference type="InterPro" id="IPR042539">
    <property type="entry name" value="Matrix_C"/>
</dbReference>
<reference evidence="7" key="1">
    <citation type="submission" date="2018-11" db="EMBL/GenBank/DDBJ databases">
        <authorList>
            <person name="Michelle M."/>
            <person name="Aban M."/>
            <person name="Wang J."/>
            <person name="Moore N."/>
            <person name="Shan S.S."/>
            <person name="Marshall J."/>
            <person name="Acuna D.G."/>
            <person name="Vijaykrishna D."/>
            <person name="Butler J."/>
            <person name="Wang J."/>
            <person name="Hall R.J."/>
            <person name="Williams D.T."/>
            <person name="Hurt A.C."/>
        </authorList>
    </citation>
    <scope>NUCLEOTIDE SEQUENCE</scope>
    <source>
        <strain evidence="7">AAvV-19/Adelie penguin/Antarctica/96/2013</strain>
    </source>
</reference>
<reference evidence="7" key="2">
    <citation type="journal article" date="2019" name="J. Virol.">
        <title>Antarctic penguins as reservoirs of diversity for avian avulaviruses.</title>
        <authorList>
            <person name="Wille M."/>
        </authorList>
    </citation>
    <scope>NUCLEOTIDE SEQUENCE</scope>
    <source>
        <strain evidence="7">AAvV-19/Adelie penguin/Antarctica/96/2013</strain>
    </source>
</reference>
<dbReference type="GO" id="GO:0044423">
    <property type="term" value="C:virion component"/>
    <property type="evidence" value="ECO:0007669"/>
    <property type="project" value="UniProtKB-KW"/>
</dbReference>
<dbReference type="EMBL" id="MK167231">
    <property type="protein sequence ID" value="QBK47351.1"/>
    <property type="molecule type" value="Viral_cRNA"/>
</dbReference>
<feature type="domain" description="Matrix protein N-terminal" evidence="5">
    <location>
        <begin position="30"/>
        <end position="202"/>
    </location>
</feature>
<evidence type="ECO:0000256" key="3">
    <source>
        <dbReference type="ARBA" id="ARBA00022844"/>
    </source>
</evidence>
<comment type="subcellular location">
    <subcellularLocation>
        <location evidence="1">Virion</location>
    </subcellularLocation>
</comment>
<keyword evidence="3" id="KW-0946">Virion</keyword>
<dbReference type="GO" id="GO:0039660">
    <property type="term" value="F:structural constituent of virion"/>
    <property type="evidence" value="ECO:0007669"/>
    <property type="project" value="UniProtKB-KW"/>
</dbReference>
<evidence type="ECO:0000256" key="1">
    <source>
        <dbReference type="ARBA" id="ARBA00004328"/>
    </source>
</evidence>
<dbReference type="Gene3D" id="2.70.20.60">
    <property type="entry name" value="Viral matrix protein, C-terminal domain"/>
    <property type="match status" value="1"/>
</dbReference>
<dbReference type="InterPro" id="IPR055413">
    <property type="entry name" value="Matrix_Paramyxo_C"/>
</dbReference>
<evidence type="ECO:0000256" key="2">
    <source>
        <dbReference type="ARBA" id="ARBA00017678"/>
    </source>
</evidence>
<dbReference type="Pfam" id="PF00661">
    <property type="entry name" value="Matrix_Paramyxo_N"/>
    <property type="match status" value="1"/>
</dbReference>
<evidence type="ECO:0000259" key="6">
    <source>
        <dbReference type="Pfam" id="PF23765"/>
    </source>
</evidence>
<protein>
    <recommendedName>
        <fullName evidence="2">Matrix protein</fullName>
    </recommendedName>
</protein>
<dbReference type="Pfam" id="PF23765">
    <property type="entry name" value="Matrix_Paramyxo_C"/>
    <property type="match status" value="1"/>
</dbReference>
<proteinExistence type="predicted"/>
<dbReference type="InterPro" id="IPR000982">
    <property type="entry name" value="Matrix_Paramyxo_N"/>
</dbReference>